<organism evidence="1 2">
    <name type="scientific">Roseobacter fucihabitans</name>
    <dbReference type="NCBI Taxonomy" id="1537242"/>
    <lineage>
        <taxon>Bacteria</taxon>
        <taxon>Pseudomonadati</taxon>
        <taxon>Pseudomonadota</taxon>
        <taxon>Alphaproteobacteria</taxon>
        <taxon>Rhodobacterales</taxon>
        <taxon>Roseobacteraceae</taxon>
        <taxon>Roseobacter</taxon>
    </lineage>
</organism>
<reference evidence="1 2" key="1">
    <citation type="submission" date="2015-07" db="EMBL/GenBank/DDBJ databases">
        <authorList>
            <person name="Voget S."/>
            <person name="Dogs M."/>
            <person name="Brinkhoff T.H."/>
            <person name="Daniel R."/>
        </authorList>
    </citation>
    <scope>NUCLEOTIDE SEQUENCE [LARGE SCALE GENOMIC DNA]</scope>
    <source>
        <strain evidence="1 2">B14</strain>
    </source>
</reference>
<reference evidence="2" key="2">
    <citation type="submission" date="2024-01" db="EMBL/GenBank/DDBJ databases">
        <title>Roseobacter fucihabitans sp. nov., isolated from the brown alga Fucus spiralis.</title>
        <authorList>
            <person name="Hahnke S."/>
            <person name="Berger M."/>
            <person name="Schlingloff A."/>
            <person name="Athale I."/>
            <person name="Neumann-Schaal M."/>
            <person name="Adenaya A."/>
            <person name="Poehlein A."/>
            <person name="Daniel R."/>
            <person name="Pertersen J."/>
            <person name="Brinkhoff T."/>
        </authorList>
    </citation>
    <scope>NUCLEOTIDE SEQUENCE [LARGE SCALE GENOMIC DNA]</scope>
    <source>
        <strain evidence="2">B14</strain>
    </source>
</reference>
<dbReference type="EMBL" id="CP143423">
    <property type="protein sequence ID" value="WVX47910.1"/>
    <property type="molecule type" value="Genomic_DNA"/>
</dbReference>
<dbReference type="Proteomes" id="UP001318682">
    <property type="component" value="Chromosome"/>
</dbReference>
<dbReference type="RefSeq" id="WP_187432012.1">
    <property type="nucleotide sequence ID" value="NZ_CP143423.1"/>
</dbReference>
<evidence type="ECO:0000313" key="1">
    <source>
        <dbReference type="EMBL" id="WVX47910.1"/>
    </source>
</evidence>
<name>A0ABZ2BR24_9RHOB</name>
<keyword evidence="2" id="KW-1185">Reference proteome</keyword>
<accession>A0ABZ2BR24</accession>
<proteinExistence type="predicted"/>
<evidence type="ECO:0000313" key="2">
    <source>
        <dbReference type="Proteomes" id="UP001318682"/>
    </source>
</evidence>
<gene>
    <name evidence="1" type="ORF">ROLI_009840</name>
</gene>
<sequence length="167" mass="18779">MSHRRKPASEITPEYEDSGLFKSKVGQLAVELVPQMSRNSRNDLVVRGFANRTTEIEVAFAGRRVKEAGPLEARLNALMNKRIREAKALGEKAPDIDHVRLPVLIEGAWRPRFRRDQTGWETRSYYLFAARWSILDNEGNSVSFGSPPLVVMSGQPKSDAPKQSGMQ</sequence>
<protein>
    <submittedName>
        <fullName evidence="1">Uncharacterized protein</fullName>
    </submittedName>
</protein>